<comment type="subcellular location">
    <subcellularLocation>
        <location evidence="1">Membrane</location>
    </subcellularLocation>
</comment>
<accession>A0A7N6AML5</accession>
<dbReference type="InterPro" id="IPR050504">
    <property type="entry name" value="IgSF_BTN/MOG"/>
</dbReference>
<organism evidence="6 7">
    <name type="scientific">Anabas testudineus</name>
    <name type="common">Climbing perch</name>
    <name type="synonym">Anthias testudineus</name>
    <dbReference type="NCBI Taxonomy" id="64144"/>
    <lineage>
        <taxon>Eukaryota</taxon>
        <taxon>Metazoa</taxon>
        <taxon>Chordata</taxon>
        <taxon>Craniata</taxon>
        <taxon>Vertebrata</taxon>
        <taxon>Euteleostomi</taxon>
        <taxon>Actinopterygii</taxon>
        <taxon>Neopterygii</taxon>
        <taxon>Teleostei</taxon>
        <taxon>Neoteleostei</taxon>
        <taxon>Acanthomorphata</taxon>
        <taxon>Anabantaria</taxon>
        <taxon>Anabantiformes</taxon>
        <taxon>Anabantoidei</taxon>
        <taxon>Anabantidae</taxon>
        <taxon>Anabas</taxon>
    </lineage>
</organism>
<dbReference type="InterPro" id="IPR013783">
    <property type="entry name" value="Ig-like_fold"/>
</dbReference>
<dbReference type="Ensembl" id="ENSATET00000045699.2">
    <property type="protein sequence ID" value="ENSATEP00000050719.2"/>
    <property type="gene ID" value="ENSATEG00000007684.3"/>
</dbReference>
<reference evidence="6" key="1">
    <citation type="submission" date="2021-04" db="EMBL/GenBank/DDBJ databases">
        <authorList>
            <consortium name="Wellcome Sanger Institute Data Sharing"/>
        </authorList>
    </citation>
    <scope>NUCLEOTIDE SEQUENCE [LARGE SCALE GENOMIC DNA]</scope>
</reference>
<evidence type="ECO:0000256" key="3">
    <source>
        <dbReference type="ARBA" id="ARBA00023319"/>
    </source>
</evidence>
<feature type="domain" description="Ig-like" evidence="5">
    <location>
        <begin position="135"/>
        <end position="228"/>
    </location>
</feature>
<dbReference type="InterPro" id="IPR003599">
    <property type="entry name" value="Ig_sub"/>
</dbReference>
<evidence type="ECO:0000259" key="5">
    <source>
        <dbReference type="PROSITE" id="PS50835"/>
    </source>
</evidence>
<evidence type="ECO:0000256" key="2">
    <source>
        <dbReference type="ARBA" id="ARBA00023136"/>
    </source>
</evidence>
<evidence type="ECO:0000313" key="7">
    <source>
        <dbReference type="Proteomes" id="UP000265040"/>
    </source>
</evidence>
<keyword evidence="3" id="KW-0393">Immunoglobulin domain</keyword>
<dbReference type="SUPFAM" id="SSF48726">
    <property type="entry name" value="Immunoglobulin"/>
    <property type="match status" value="3"/>
</dbReference>
<dbReference type="GeneTree" id="ENSGT01100000263864"/>
<dbReference type="Proteomes" id="UP000265040">
    <property type="component" value="Chromosome 5"/>
</dbReference>
<dbReference type="Pfam" id="PF07686">
    <property type="entry name" value="V-set"/>
    <property type="match status" value="2"/>
</dbReference>
<sequence>MLLTVHMSPVEMELLPLLCLCLLSVSGTTFADGNKPKVIKVTEGSDVILPCSTSTEEDVTSERIEWNKDVEKQVFLYEGELLLSGQDQQFTDCVSLYTSELQHGNASIEIKNTKLSDSGDYTCKIGKLQTNQTFPIQLLVVPLIIKVKEGNSVILPCSPRTKEDVKEDHFEWKKDGQKDVLVYKGMEDGTRHQQFRGRVSLFKDELKNGNASIKIRTTTEADSGNYTCEFPDLHETLHILLVVGAVSKPSFSKVNNTKDGKQLQCEVSGASPGFKLNISWQDGSKNNLTNNEIQNTERGRSYFLDTTVTKSGTYYCVATMEEINHQVSNKIDVDVPDGPY</sequence>
<proteinExistence type="predicted"/>
<keyword evidence="4" id="KW-0732">Signal</keyword>
<dbReference type="PANTHER" id="PTHR24100">
    <property type="entry name" value="BUTYROPHILIN"/>
    <property type="match status" value="1"/>
</dbReference>
<dbReference type="InterPro" id="IPR013106">
    <property type="entry name" value="Ig_V-set"/>
</dbReference>
<dbReference type="CDD" id="cd00096">
    <property type="entry name" value="Ig"/>
    <property type="match status" value="1"/>
</dbReference>
<dbReference type="GO" id="GO:0005102">
    <property type="term" value="F:signaling receptor binding"/>
    <property type="evidence" value="ECO:0007669"/>
    <property type="project" value="TreeGrafter"/>
</dbReference>
<dbReference type="InterPro" id="IPR036179">
    <property type="entry name" value="Ig-like_dom_sf"/>
</dbReference>
<name>A0A7N6AML5_ANATE</name>
<dbReference type="GO" id="GO:0001817">
    <property type="term" value="P:regulation of cytokine production"/>
    <property type="evidence" value="ECO:0007669"/>
    <property type="project" value="TreeGrafter"/>
</dbReference>
<feature type="domain" description="Ig-like" evidence="5">
    <location>
        <begin position="16"/>
        <end position="125"/>
    </location>
</feature>
<dbReference type="Gene3D" id="2.60.40.10">
    <property type="entry name" value="Immunoglobulins"/>
    <property type="match status" value="3"/>
</dbReference>
<dbReference type="InterPro" id="IPR007110">
    <property type="entry name" value="Ig-like_dom"/>
</dbReference>
<evidence type="ECO:0000256" key="4">
    <source>
        <dbReference type="SAM" id="SignalP"/>
    </source>
</evidence>
<dbReference type="PROSITE" id="PS50835">
    <property type="entry name" value="IG_LIKE"/>
    <property type="match status" value="3"/>
</dbReference>
<dbReference type="SMART" id="SM00406">
    <property type="entry name" value="IGv"/>
    <property type="match status" value="2"/>
</dbReference>
<dbReference type="PANTHER" id="PTHR24100:SF151">
    <property type="entry name" value="ICOS LIGAND"/>
    <property type="match status" value="1"/>
</dbReference>
<dbReference type="SMART" id="SM00409">
    <property type="entry name" value="IG"/>
    <property type="match status" value="3"/>
</dbReference>
<keyword evidence="2" id="KW-0472">Membrane</keyword>
<protein>
    <recommendedName>
        <fullName evidence="5">Ig-like domain-containing protein</fullName>
    </recommendedName>
</protein>
<dbReference type="AlphaFoldDB" id="A0A7N6AML5"/>
<evidence type="ECO:0000256" key="1">
    <source>
        <dbReference type="ARBA" id="ARBA00004370"/>
    </source>
</evidence>
<evidence type="ECO:0000313" key="6">
    <source>
        <dbReference type="Ensembl" id="ENSATEP00000050719.2"/>
    </source>
</evidence>
<dbReference type="Pfam" id="PF13895">
    <property type="entry name" value="Ig_2"/>
    <property type="match status" value="1"/>
</dbReference>
<feature type="signal peptide" evidence="4">
    <location>
        <begin position="1"/>
        <end position="31"/>
    </location>
</feature>
<reference evidence="6" key="3">
    <citation type="submission" date="2025-09" db="UniProtKB">
        <authorList>
            <consortium name="Ensembl"/>
        </authorList>
    </citation>
    <scope>IDENTIFICATION</scope>
</reference>
<feature type="chain" id="PRO_5043579744" description="Ig-like domain-containing protein" evidence="4">
    <location>
        <begin position="32"/>
        <end position="340"/>
    </location>
</feature>
<reference evidence="6" key="2">
    <citation type="submission" date="2025-08" db="UniProtKB">
        <authorList>
            <consortium name="Ensembl"/>
        </authorList>
    </citation>
    <scope>IDENTIFICATION</scope>
</reference>
<keyword evidence="7" id="KW-1185">Reference proteome</keyword>
<feature type="domain" description="Ig-like" evidence="5">
    <location>
        <begin position="249"/>
        <end position="328"/>
    </location>
</feature>
<dbReference type="GO" id="GO:0009897">
    <property type="term" value="C:external side of plasma membrane"/>
    <property type="evidence" value="ECO:0007669"/>
    <property type="project" value="TreeGrafter"/>
</dbReference>
<dbReference type="GO" id="GO:0050852">
    <property type="term" value="P:T cell receptor signaling pathway"/>
    <property type="evidence" value="ECO:0007669"/>
    <property type="project" value="TreeGrafter"/>
</dbReference>
<dbReference type="InterPro" id="IPR003598">
    <property type="entry name" value="Ig_sub2"/>
</dbReference>
<dbReference type="SMART" id="SM00408">
    <property type="entry name" value="IGc2"/>
    <property type="match status" value="2"/>
</dbReference>